<gene>
    <name evidence="1" type="primary">ORF122849</name>
</gene>
<reference evidence="1" key="1">
    <citation type="submission" date="2014-12" db="EMBL/GenBank/DDBJ databases">
        <title>Insight into the proteome of Arion vulgaris.</title>
        <authorList>
            <person name="Aradska J."/>
            <person name="Bulat T."/>
            <person name="Smidak R."/>
            <person name="Sarate P."/>
            <person name="Gangsoo J."/>
            <person name="Sialana F."/>
            <person name="Bilban M."/>
            <person name="Lubec G."/>
        </authorList>
    </citation>
    <scope>NUCLEOTIDE SEQUENCE</scope>
    <source>
        <tissue evidence="1">Skin</tissue>
    </source>
</reference>
<name>A0A0B7AJQ5_9EUPU</name>
<protein>
    <submittedName>
        <fullName evidence="1">Uncharacterized protein</fullName>
    </submittedName>
</protein>
<evidence type="ECO:0000313" key="1">
    <source>
        <dbReference type="EMBL" id="CEK80817.1"/>
    </source>
</evidence>
<organism evidence="1">
    <name type="scientific">Arion vulgaris</name>
    <dbReference type="NCBI Taxonomy" id="1028688"/>
    <lineage>
        <taxon>Eukaryota</taxon>
        <taxon>Metazoa</taxon>
        <taxon>Spiralia</taxon>
        <taxon>Lophotrochozoa</taxon>
        <taxon>Mollusca</taxon>
        <taxon>Gastropoda</taxon>
        <taxon>Heterobranchia</taxon>
        <taxon>Euthyneura</taxon>
        <taxon>Panpulmonata</taxon>
        <taxon>Eupulmonata</taxon>
        <taxon>Stylommatophora</taxon>
        <taxon>Helicina</taxon>
        <taxon>Arionoidea</taxon>
        <taxon>Arionidae</taxon>
        <taxon>Arion</taxon>
    </lineage>
</organism>
<accession>A0A0B7AJQ5</accession>
<feature type="non-terminal residue" evidence="1">
    <location>
        <position position="80"/>
    </location>
</feature>
<dbReference type="AlphaFoldDB" id="A0A0B7AJQ5"/>
<proteinExistence type="predicted"/>
<dbReference type="EMBL" id="HACG01033952">
    <property type="protein sequence ID" value="CEK80817.1"/>
    <property type="molecule type" value="Transcribed_RNA"/>
</dbReference>
<sequence length="80" mass="8993">MMMQVYSQSMSLKTSSMLQPLSKLRSLSQISLIFKDHNYIVKQHDDSIIDNNLITSGGYCGFSMRDGTDSCEDTMLTNSC</sequence>